<comment type="function">
    <text evidence="12 13">Catalyzes the ATP-dependent phosphorylation of L-homoserine to L-homoserine phosphate.</text>
</comment>
<sequence>MNFVRDEVTVSVPASSANLGPGFDAIGVALEMRDEVTVRATTGKTRVTVEGEGAGEVPTDDSNMVVEALRAGLDAVGASQIGIEMRCVNRVPHGRGLGSSSAAIVSGLATASALLEPGALTRDEIFEIAAHMEGHPDNAAPAVYGGAALGWIEPADPLTGAPAQAFARSFEVSQDVRVTVLIPEFEFSTSKARAMLPDAVPHRDAAFNAGRAALLPIALSQHPSLLYYATEDRLHQEYRRAGMPSTLDLIDRLRAEKLPAAVSGAGPTVIVFAHLNAAKRQEIAREGWKPLELPVATQGIIVKE</sequence>
<name>A0A7K0K3C7_9ACTO</name>
<dbReference type="EMBL" id="VUMY01000010">
    <property type="protein sequence ID" value="MST49918.1"/>
    <property type="molecule type" value="Genomic_DNA"/>
</dbReference>
<dbReference type="Proteomes" id="UP000442535">
    <property type="component" value="Unassembled WGS sequence"/>
</dbReference>
<dbReference type="UniPathway" id="UPA00050">
    <property type="reaction ID" value="UER00064"/>
</dbReference>
<dbReference type="HAMAP" id="MF_00384">
    <property type="entry name" value="Homoser_kinase"/>
    <property type="match status" value="1"/>
</dbReference>
<evidence type="ECO:0000256" key="6">
    <source>
        <dbReference type="ARBA" id="ARBA00022679"/>
    </source>
</evidence>
<dbReference type="InterPro" id="IPR014721">
    <property type="entry name" value="Ribsml_uS5_D2-typ_fold_subgr"/>
</dbReference>
<dbReference type="PROSITE" id="PS00627">
    <property type="entry name" value="GHMP_KINASES_ATP"/>
    <property type="match status" value="1"/>
</dbReference>
<evidence type="ECO:0000256" key="8">
    <source>
        <dbReference type="ARBA" id="ARBA00022741"/>
    </source>
</evidence>
<dbReference type="InterPro" id="IPR006203">
    <property type="entry name" value="GHMP_knse_ATP-bd_CS"/>
</dbReference>
<dbReference type="PIRSF" id="PIRSF000676">
    <property type="entry name" value="Homoser_kin"/>
    <property type="match status" value="1"/>
</dbReference>
<accession>A0A7K0K3C7</accession>
<evidence type="ECO:0000259" key="14">
    <source>
        <dbReference type="Pfam" id="PF00288"/>
    </source>
</evidence>
<dbReference type="Pfam" id="PF08544">
    <property type="entry name" value="GHMP_kinases_C"/>
    <property type="match status" value="1"/>
</dbReference>
<evidence type="ECO:0000313" key="16">
    <source>
        <dbReference type="EMBL" id="MST49918.1"/>
    </source>
</evidence>
<comment type="similarity">
    <text evidence="2 13">Belongs to the GHMP kinase family. Homoserine kinase subfamily.</text>
</comment>
<feature type="domain" description="GHMP kinase N-terminal" evidence="14">
    <location>
        <begin position="63"/>
        <end position="146"/>
    </location>
</feature>
<evidence type="ECO:0000256" key="11">
    <source>
        <dbReference type="ARBA" id="ARBA00049375"/>
    </source>
</evidence>
<keyword evidence="8 13" id="KW-0547">Nucleotide-binding</keyword>
<dbReference type="PRINTS" id="PR00958">
    <property type="entry name" value="HOMSERKINASE"/>
</dbReference>
<gene>
    <name evidence="13" type="primary">thrB</name>
    <name evidence="16" type="ORF">FYJ63_06670</name>
</gene>
<reference evidence="16 17" key="1">
    <citation type="submission" date="2019-08" db="EMBL/GenBank/DDBJ databases">
        <title>In-depth cultivation of the pig gut microbiome towards novel bacterial diversity and tailored functional studies.</title>
        <authorList>
            <person name="Wylensek D."/>
            <person name="Hitch T.C.A."/>
            <person name="Clavel T."/>
        </authorList>
    </citation>
    <scope>NUCLEOTIDE SEQUENCE [LARGE SCALE GENOMIC DNA]</scope>
    <source>
        <strain evidence="16 17">RF-GAM-744-WT-7</strain>
    </source>
</reference>
<evidence type="ECO:0000313" key="17">
    <source>
        <dbReference type="Proteomes" id="UP000442535"/>
    </source>
</evidence>
<evidence type="ECO:0000256" key="2">
    <source>
        <dbReference type="ARBA" id="ARBA00007370"/>
    </source>
</evidence>
<dbReference type="GO" id="GO:0009088">
    <property type="term" value="P:threonine biosynthetic process"/>
    <property type="evidence" value="ECO:0007669"/>
    <property type="project" value="UniProtKB-UniRule"/>
</dbReference>
<evidence type="ECO:0000256" key="4">
    <source>
        <dbReference type="ARBA" id="ARBA00017858"/>
    </source>
</evidence>
<evidence type="ECO:0000256" key="12">
    <source>
        <dbReference type="ARBA" id="ARBA00049954"/>
    </source>
</evidence>
<dbReference type="InterPro" id="IPR020568">
    <property type="entry name" value="Ribosomal_Su5_D2-typ_SF"/>
</dbReference>
<comment type="catalytic activity">
    <reaction evidence="11 13">
        <text>L-homoserine + ATP = O-phospho-L-homoserine + ADP + H(+)</text>
        <dbReference type="Rhea" id="RHEA:13985"/>
        <dbReference type="ChEBI" id="CHEBI:15378"/>
        <dbReference type="ChEBI" id="CHEBI:30616"/>
        <dbReference type="ChEBI" id="CHEBI:57476"/>
        <dbReference type="ChEBI" id="CHEBI:57590"/>
        <dbReference type="ChEBI" id="CHEBI:456216"/>
        <dbReference type="EC" id="2.7.1.39"/>
    </reaction>
</comment>
<dbReference type="RefSeq" id="WP_154545028.1">
    <property type="nucleotide sequence ID" value="NZ_VUMY01000010.1"/>
</dbReference>
<evidence type="ECO:0000256" key="3">
    <source>
        <dbReference type="ARBA" id="ARBA00012078"/>
    </source>
</evidence>
<dbReference type="GO" id="GO:0005524">
    <property type="term" value="F:ATP binding"/>
    <property type="evidence" value="ECO:0007669"/>
    <property type="project" value="UniProtKB-UniRule"/>
</dbReference>
<dbReference type="SUPFAM" id="SSF55060">
    <property type="entry name" value="GHMP Kinase, C-terminal domain"/>
    <property type="match status" value="1"/>
</dbReference>
<evidence type="ECO:0000256" key="10">
    <source>
        <dbReference type="ARBA" id="ARBA00022840"/>
    </source>
</evidence>
<keyword evidence="5 13" id="KW-0028">Amino-acid biosynthesis</keyword>
<keyword evidence="7 13" id="KW-0791">Threonine biosynthesis</keyword>
<dbReference type="GO" id="GO:0005737">
    <property type="term" value="C:cytoplasm"/>
    <property type="evidence" value="ECO:0007669"/>
    <property type="project" value="UniProtKB-SubCell"/>
</dbReference>
<feature type="binding site" evidence="13">
    <location>
        <begin position="92"/>
        <end position="102"/>
    </location>
    <ligand>
        <name>ATP</name>
        <dbReference type="ChEBI" id="CHEBI:30616"/>
    </ligand>
</feature>
<dbReference type="GO" id="GO:0004413">
    <property type="term" value="F:homoserine kinase activity"/>
    <property type="evidence" value="ECO:0007669"/>
    <property type="project" value="UniProtKB-UniRule"/>
</dbReference>
<dbReference type="Gene3D" id="3.30.230.10">
    <property type="match status" value="1"/>
</dbReference>
<dbReference type="InterPro" id="IPR000870">
    <property type="entry name" value="Homoserine_kinase"/>
</dbReference>
<dbReference type="NCBIfam" id="TIGR00191">
    <property type="entry name" value="thrB"/>
    <property type="match status" value="1"/>
</dbReference>
<evidence type="ECO:0000256" key="7">
    <source>
        <dbReference type="ARBA" id="ARBA00022697"/>
    </source>
</evidence>
<protein>
    <recommendedName>
        <fullName evidence="4 13">Homoserine kinase</fullName>
        <shortName evidence="13">HK</shortName>
        <shortName evidence="13">HSK</shortName>
        <ecNumber evidence="3 13">2.7.1.39</ecNumber>
    </recommendedName>
</protein>
<comment type="subcellular location">
    <subcellularLocation>
        <location evidence="13">Cytoplasm</location>
    </subcellularLocation>
</comment>
<keyword evidence="17" id="KW-1185">Reference proteome</keyword>
<dbReference type="EC" id="2.7.1.39" evidence="3 13"/>
<comment type="caution">
    <text evidence="16">The sequence shown here is derived from an EMBL/GenBank/DDBJ whole genome shotgun (WGS) entry which is preliminary data.</text>
</comment>
<dbReference type="InterPro" id="IPR036554">
    <property type="entry name" value="GHMP_kinase_C_sf"/>
</dbReference>
<proteinExistence type="inferred from homology"/>
<dbReference type="AlphaFoldDB" id="A0A7K0K3C7"/>
<keyword evidence="6 13" id="KW-0808">Transferase</keyword>
<dbReference type="PANTHER" id="PTHR20861">
    <property type="entry name" value="HOMOSERINE/4-DIPHOSPHOCYTIDYL-2-C-METHYL-D-ERYTHRITOL KINASE"/>
    <property type="match status" value="1"/>
</dbReference>
<keyword evidence="9 13" id="KW-0418">Kinase</keyword>
<keyword evidence="13" id="KW-0963">Cytoplasm</keyword>
<dbReference type="SUPFAM" id="SSF54211">
    <property type="entry name" value="Ribosomal protein S5 domain 2-like"/>
    <property type="match status" value="1"/>
</dbReference>
<dbReference type="InterPro" id="IPR006204">
    <property type="entry name" value="GHMP_kinase_N_dom"/>
</dbReference>
<evidence type="ECO:0000259" key="15">
    <source>
        <dbReference type="Pfam" id="PF08544"/>
    </source>
</evidence>
<dbReference type="PANTHER" id="PTHR20861:SF1">
    <property type="entry name" value="HOMOSERINE KINASE"/>
    <property type="match status" value="1"/>
</dbReference>
<feature type="domain" description="GHMP kinase C-terminal" evidence="15">
    <location>
        <begin position="226"/>
        <end position="280"/>
    </location>
</feature>
<evidence type="ECO:0000256" key="13">
    <source>
        <dbReference type="HAMAP-Rule" id="MF_00384"/>
    </source>
</evidence>
<evidence type="ECO:0000256" key="5">
    <source>
        <dbReference type="ARBA" id="ARBA00022605"/>
    </source>
</evidence>
<evidence type="ECO:0000256" key="1">
    <source>
        <dbReference type="ARBA" id="ARBA00005015"/>
    </source>
</evidence>
<organism evidence="16 17">
    <name type="scientific">Mobiluncus porci</name>
    <dbReference type="NCBI Taxonomy" id="2652278"/>
    <lineage>
        <taxon>Bacteria</taxon>
        <taxon>Bacillati</taxon>
        <taxon>Actinomycetota</taxon>
        <taxon>Actinomycetes</taxon>
        <taxon>Actinomycetales</taxon>
        <taxon>Actinomycetaceae</taxon>
        <taxon>Mobiluncus</taxon>
    </lineage>
</organism>
<dbReference type="Pfam" id="PF00288">
    <property type="entry name" value="GHMP_kinases_N"/>
    <property type="match status" value="1"/>
</dbReference>
<evidence type="ECO:0000256" key="9">
    <source>
        <dbReference type="ARBA" id="ARBA00022777"/>
    </source>
</evidence>
<dbReference type="Gene3D" id="3.30.70.890">
    <property type="entry name" value="GHMP kinase, C-terminal domain"/>
    <property type="match status" value="1"/>
</dbReference>
<comment type="pathway">
    <text evidence="1 13">Amino-acid biosynthesis; L-threonine biosynthesis; L-threonine from L-aspartate: step 4/5.</text>
</comment>
<dbReference type="InterPro" id="IPR013750">
    <property type="entry name" value="GHMP_kinase_C_dom"/>
</dbReference>
<keyword evidence="10 13" id="KW-0067">ATP-binding</keyword>